<comment type="caution">
    <text evidence="12">The sequence shown here is derived from an EMBL/GenBank/DDBJ whole genome shotgun (WGS) entry which is preliminary data.</text>
</comment>
<dbReference type="InterPro" id="IPR029033">
    <property type="entry name" value="His_PPase_superfam"/>
</dbReference>
<dbReference type="CDD" id="cd07067">
    <property type="entry name" value="HP_PGM_like"/>
    <property type="match status" value="1"/>
</dbReference>
<dbReference type="Gene3D" id="2.40.160.10">
    <property type="entry name" value="Porin"/>
    <property type="match status" value="1"/>
</dbReference>
<evidence type="ECO:0000256" key="1">
    <source>
        <dbReference type="ARBA" id="ARBA00004294"/>
    </source>
</evidence>
<dbReference type="CDD" id="cd07306">
    <property type="entry name" value="Porin3_VDAC"/>
    <property type="match status" value="1"/>
</dbReference>
<comment type="similarity">
    <text evidence="2">Belongs to the eukaryotic mitochondrial porin family.</text>
</comment>
<dbReference type="Proteomes" id="UP000757232">
    <property type="component" value="Unassembled WGS sequence"/>
</dbReference>
<dbReference type="InterPro" id="IPR027246">
    <property type="entry name" value="Porin_Euk/Tom40"/>
</dbReference>
<keyword evidence="13" id="KW-1185">Reference proteome</keyword>
<dbReference type="PRINTS" id="PR00185">
    <property type="entry name" value="EUKARYTPORIN"/>
</dbReference>
<dbReference type="FunFam" id="2.40.160.10:FF:000012">
    <property type="entry name" value="Voltage-dependent anion-selective channel"/>
    <property type="match status" value="1"/>
</dbReference>
<evidence type="ECO:0000256" key="6">
    <source>
        <dbReference type="ARBA" id="ARBA00022787"/>
    </source>
</evidence>
<keyword evidence="3" id="KW-0813">Transport</keyword>
<evidence type="ECO:0000256" key="4">
    <source>
        <dbReference type="ARBA" id="ARBA00022452"/>
    </source>
</evidence>
<keyword evidence="5" id="KW-0812">Transmembrane</keyword>
<evidence type="ECO:0000313" key="13">
    <source>
        <dbReference type="Proteomes" id="UP000757232"/>
    </source>
</evidence>
<dbReference type="GO" id="GO:0005741">
    <property type="term" value="C:mitochondrial outer membrane"/>
    <property type="evidence" value="ECO:0007669"/>
    <property type="project" value="UniProtKB-SubCell"/>
</dbReference>
<proteinExistence type="inferred from homology"/>
<evidence type="ECO:0000256" key="7">
    <source>
        <dbReference type="ARBA" id="ARBA00023065"/>
    </source>
</evidence>
<keyword evidence="4" id="KW-1134">Transmembrane beta strand</keyword>
<evidence type="ECO:0000256" key="8">
    <source>
        <dbReference type="ARBA" id="ARBA00023114"/>
    </source>
</evidence>
<dbReference type="AlphaFoldDB" id="A0A9Q5I0B6"/>
<dbReference type="InterPro" id="IPR001925">
    <property type="entry name" value="Porin_Euk"/>
</dbReference>
<dbReference type="GO" id="GO:0008308">
    <property type="term" value="F:voltage-gated monoatomic anion channel activity"/>
    <property type="evidence" value="ECO:0007669"/>
    <property type="project" value="InterPro"/>
</dbReference>
<evidence type="ECO:0000256" key="5">
    <source>
        <dbReference type="ARBA" id="ARBA00022692"/>
    </source>
</evidence>
<dbReference type="OrthoDB" id="7827681at2759"/>
<dbReference type="GO" id="GO:0046930">
    <property type="term" value="C:pore complex"/>
    <property type="evidence" value="ECO:0007669"/>
    <property type="project" value="UniProtKB-KW"/>
</dbReference>
<gene>
    <name evidence="12" type="ORF">A7U60_g3882</name>
</gene>
<dbReference type="Pfam" id="PF00300">
    <property type="entry name" value="His_Phos_1"/>
    <property type="match status" value="1"/>
</dbReference>
<dbReference type="Pfam" id="PF01459">
    <property type="entry name" value="Porin_3"/>
    <property type="match status" value="1"/>
</dbReference>
<sequence>MESLRTTYVGRMGRCITLKPWDESLLLKQARAAGDFFASSNTHFTAIYTSDLKRAHTTAQAILVAQPEPKPSFTLSKDLREQHFGVAESRPWSLKADENLSREEQYARGVYPVIYNRKDKFPDGESLNDLRARAERAVEEIIIPHICNAAKTGEKAHVAIVSHGLCISELIAALVRKDRDVQAGAQGGKWTGLMNTAWTRVTIDLIGLKEGDTVEVDQPDLPPLKVKVTDINRHSHLDKVKRQQGGIGSSAHDPAQKDIRAFFGGASLSPKETKNNVSGKPPPIELQEGRAASNAFDEVDISTEGNGKPVPPSWKDLGKSSGDLLSKDFPIGSTALEVKTTAPSGVAFKVNGTSLPTGVVNAVGETKYTDRKHGLALTQQWTTKNTLNTIVELENNVVSGLKLDVNASIVPGYASGEKVQPTSKSVLFNAAYKTPGVHTRANLNIFKGPTFTADAVLGRDGFLLGGEAQYNVSTGQIAGYSAGVGYSAPEYAVALLATNKFSQFSASYYHRVSRDVEAAGRAIYDSTKPANGVALEVATKTYLDSAAFIKAKINNTGVLSLGYTQALRPGVRASFGLALDTTKLNGTQDAAAHKVGASFVFES</sequence>
<dbReference type="SUPFAM" id="SSF53254">
    <property type="entry name" value="Phosphoglycerate mutase-like"/>
    <property type="match status" value="1"/>
</dbReference>
<evidence type="ECO:0000256" key="9">
    <source>
        <dbReference type="ARBA" id="ARBA00023128"/>
    </source>
</evidence>
<dbReference type="EMBL" id="LNZH02000167">
    <property type="protein sequence ID" value="OCB88927.1"/>
    <property type="molecule type" value="Genomic_DNA"/>
</dbReference>
<evidence type="ECO:0000256" key="10">
    <source>
        <dbReference type="ARBA" id="ARBA00023136"/>
    </source>
</evidence>
<dbReference type="PANTHER" id="PTHR11743:SF70">
    <property type="entry name" value="GH26960P-RELATED"/>
    <property type="match status" value="1"/>
</dbReference>
<dbReference type="PANTHER" id="PTHR11743">
    <property type="entry name" value="VOLTAGE-DEPENDENT ANION-SELECTIVE CHANNEL"/>
    <property type="match status" value="1"/>
</dbReference>
<accession>A0A9Q5I0B6</accession>
<dbReference type="Gene3D" id="3.40.50.1240">
    <property type="entry name" value="Phosphoglycerate mutase-like"/>
    <property type="match status" value="1"/>
</dbReference>
<reference evidence="12" key="1">
    <citation type="submission" date="2016-06" db="EMBL/GenBank/DDBJ databases">
        <title>Draft Genome sequence of the fungus Inonotus baumii.</title>
        <authorList>
            <person name="Zhu H."/>
            <person name="Lin W."/>
        </authorList>
    </citation>
    <scope>NUCLEOTIDE SEQUENCE</scope>
    <source>
        <strain evidence="12">821</strain>
    </source>
</reference>
<feature type="binding site" evidence="11">
    <location>
        <position position="54"/>
    </location>
    <ligand>
        <name>substrate</name>
    </ligand>
</feature>
<keyword evidence="9" id="KW-0496">Mitochondrion</keyword>
<keyword evidence="7" id="KW-0406">Ion transport</keyword>
<protein>
    <submittedName>
        <fullName evidence="12">Voltage-dependent ion-selective channel</fullName>
    </submittedName>
</protein>
<dbReference type="InterPro" id="IPR013078">
    <property type="entry name" value="His_Pase_superF_clade-1"/>
</dbReference>
<keyword evidence="10" id="KW-0472">Membrane</keyword>
<dbReference type="InterPro" id="IPR023614">
    <property type="entry name" value="Porin_dom_sf"/>
</dbReference>
<evidence type="ECO:0000256" key="11">
    <source>
        <dbReference type="PIRSR" id="PIRSR613078-2"/>
    </source>
</evidence>
<name>A0A9Q5I0B6_SANBA</name>
<evidence type="ECO:0000313" key="12">
    <source>
        <dbReference type="EMBL" id="OCB88927.1"/>
    </source>
</evidence>
<evidence type="ECO:0000256" key="2">
    <source>
        <dbReference type="ARBA" id="ARBA00007780"/>
    </source>
</evidence>
<dbReference type="GO" id="GO:0015288">
    <property type="term" value="F:porin activity"/>
    <property type="evidence" value="ECO:0007669"/>
    <property type="project" value="UniProtKB-KW"/>
</dbReference>
<keyword evidence="8" id="KW-0626">Porin</keyword>
<organism evidence="12 13">
    <name type="scientific">Sanghuangporus baumii</name>
    <name type="common">Phellinus baumii</name>
    <dbReference type="NCBI Taxonomy" id="108892"/>
    <lineage>
        <taxon>Eukaryota</taxon>
        <taxon>Fungi</taxon>
        <taxon>Dikarya</taxon>
        <taxon>Basidiomycota</taxon>
        <taxon>Agaricomycotina</taxon>
        <taxon>Agaricomycetes</taxon>
        <taxon>Hymenochaetales</taxon>
        <taxon>Hymenochaetaceae</taxon>
        <taxon>Sanghuangporus</taxon>
    </lineage>
</organism>
<comment type="subcellular location">
    <subcellularLocation>
        <location evidence="1">Mitochondrion outer membrane</location>
    </subcellularLocation>
</comment>
<evidence type="ECO:0000256" key="3">
    <source>
        <dbReference type="ARBA" id="ARBA00022448"/>
    </source>
</evidence>
<keyword evidence="6" id="KW-1000">Mitochondrion outer membrane</keyword>